<proteinExistence type="predicted"/>
<comment type="caution">
    <text evidence="1">The sequence shown here is derived from an EMBL/GenBank/DDBJ whole genome shotgun (WGS) entry which is preliminary data.</text>
</comment>
<dbReference type="EMBL" id="JAYRBN010000050">
    <property type="protein sequence ID" value="KAL2744619.1"/>
    <property type="molecule type" value="Genomic_DNA"/>
</dbReference>
<gene>
    <name evidence="1" type="ORF">V1477_007161</name>
</gene>
<sequence length="71" mass="8139">MLSSNDDASLRDSVKYSVLCTDCIKSIMHSTIQKRAFLGSRIRFFSECAKEDYYVSINDNTHLSNIENINE</sequence>
<dbReference type="AlphaFoldDB" id="A0ABD2CIE2"/>
<reference evidence="1 2" key="1">
    <citation type="journal article" date="2024" name="Ann. Entomol. Soc. Am.">
        <title>Genomic analyses of the southern and eastern yellowjacket wasps (Hymenoptera: Vespidae) reveal evolutionary signatures of social life.</title>
        <authorList>
            <person name="Catto M.A."/>
            <person name="Caine P.B."/>
            <person name="Orr S.E."/>
            <person name="Hunt B.G."/>
            <person name="Goodisman M.A.D."/>
        </authorList>
    </citation>
    <scope>NUCLEOTIDE SEQUENCE [LARGE SCALE GENOMIC DNA]</scope>
    <source>
        <strain evidence="1">232</strain>
        <tissue evidence="1">Head and thorax</tissue>
    </source>
</reference>
<dbReference type="Proteomes" id="UP001607303">
    <property type="component" value="Unassembled WGS sequence"/>
</dbReference>
<accession>A0ABD2CIE2</accession>
<protein>
    <submittedName>
        <fullName evidence="1">Uncharacterized protein</fullName>
    </submittedName>
</protein>
<name>A0ABD2CIE2_VESMC</name>
<evidence type="ECO:0000313" key="2">
    <source>
        <dbReference type="Proteomes" id="UP001607303"/>
    </source>
</evidence>
<organism evidence="1 2">
    <name type="scientific">Vespula maculifrons</name>
    <name type="common">Eastern yellow jacket</name>
    <name type="synonym">Wasp</name>
    <dbReference type="NCBI Taxonomy" id="7453"/>
    <lineage>
        <taxon>Eukaryota</taxon>
        <taxon>Metazoa</taxon>
        <taxon>Ecdysozoa</taxon>
        <taxon>Arthropoda</taxon>
        <taxon>Hexapoda</taxon>
        <taxon>Insecta</taxon>
        <taxon>Pterygota</taxon>
        <taxon>Neoptera</taxon>
        <taxon>Endopterygota</taxon>
        <taxon>Hymenoptera</taxon>
        <taxon>Apocrita</taxon>
        <taxon>Aculeata</taxon>
        <taxon>Vespoidea</taxon>
        <taxon>Vespidae</taxon>
        <taxon>Vespinae</taxon>
        <taxon>Vespula</taxon>
    </lineage>
</organism>
<evidence type="ECO:0000313" key="1">
    <source>
        <dbReference type="EMBL" id="KAL2744619.1"/>
    </source>
</evidence>
<keyword evidence="2" id="KW-1185">Reference proteome</keyword>